<dbReference type="Pfam" id="PF03881">
    <property type="entry name" value="Fructosamin_kin"/>
    <property type="match status" value="1"/>
</dbReference>
<dbReference type="InterPro" id="IPR016477">
    <property type="entry name" value="Fructo-/Ketosamine-3-kinase"/>
</dbReference>
<organism evidence="3 4">
    <name type="scientific">Heterodermia speciosa</name>
    <dbReference type="NCBI Taxonomy" id="116794"/>
    <lineage>
        <taxon>Eukaryota</taxon>
        <taxon>Fungi</taxon>
        <taxon>Dikarya</taxon>
        <taxon>Ascomycota</taxon>
        <taxon>Pezizomycotina</taxon>
        <taxon>Lecanoromycetes</taxon>
        <taxon>OSLEUM clade</taxon>
        <taxon>Lecanoromycetidae</taxon>
        <taxon>Caliciales</taxon>
        <taxon>Physciaceae</taxon>
        <taxon>Heterodermia</taxon>
    </lineage>
</organism>
<evidence type="ECO:0000313" key="4">
    <source>
        <dbReference type="Proteomes" id="UP000664521"/>
    </source>
</evidence>
<evidence type="ECO:0000256" key="1">
    <source>
        <dbReference type="ARBA" id="ARBA00011961"/>
    </source>
</evidence>
<name>A0A8H3EQZ3_9LECA</name>
<dbReference type="SUPFAM" id="SSF56112">
    <property type="entry name" value="Protein kinase-like (PK-like)"/>
    <property type="match status" value="1"/>
</dbReference>
<accession>A0A8H3EQZ3</accession>
<comment type="caution">
    <text evidence="3">The sequence shown here is derived from an EMBL/GenBank/DDBJ whole genome shotgun (WGS) entry which is preliminary data.</text>
</comment>
<proteinExistence type="predicted"/>
<dbReference type="Proteomes" id="UP000664521">
    <property type="component" value="Unassembled WGS sequence"/>
</dbReference>
<dbReference type="GO" id="GO:0102193">
    <property type="term" value="F:protein-ribulosamine 3-kinase activity"/>
    <property type="evidence" value="ECO:0007669"/>
    <property type="project" value="UniProtKB-EC"/>
</dbReference>
<dbReference type="Gene3D" id="3.90.1200.10">
    <property type="match status" value="1"/>
</dbReference>
<dbReference type="AlphaFoldDB" id="A0A8H3EQZ3"/>
<reference evidence="3" key="1">
    <citation type="submission" date="2021-03" db="EMBL/GenBank/DDBJ databases">
        <authorList>
            <person name="Tagirdzhanova G."/>
        </authorList>
    </citation>
    <scope>NUCLEOTIDE SEQUENCE</scope>
</reference>
<sequence>MGEVVDSVSARDCIAMASPSQIAGDFPLDENVIFLLPRGCKVISANKHGFSTWGKSARISVELANGTIRKYFLKSATEDAGRMMMEGEFAAMTELYKTVPSFVPKPLGRGKYRSRGARTFFFLSEFIDMKGGLPNPDKLCARLAALHRDSVSPTGKFGFHIRTCQGRTPQATEWESSWTTFFTKSMAYMMDLDFATNGQWEDLERVEKRTLSHVIPRLIGVLEKDGRSIKPCLIHADLWEGNTGTSRETGEVYVFDSGAYYAHNEMEIGGWRCPYNEISDKVYTETYFRLYGMGDFPDEWDDRSRLYSVYYDILFSVNHQSSREELKVRKM</sequence>
<protein>
    <recommendedName>
        <fullName evidence="1">protein-ribulosamine 3-kinase</fullName>
        <ecNumber evidence="1">2.7.1.172</ecNumber>
    </recommendedName>
</protein>
<dbReference type="PANTHER" id="PTHR12149">
    <property type="entry name" value="FRUCTOSAMINE 3 KINASE-RELATED PROTEIN"/>
    <property type="match status" value="1"/>
</dbReference>
<dbReference type="OrthoDB" id="5772781at2759"/>
<dbReference type="EMBL" id="CAJPDS010000010">
    <property type="protein sequence ID" value="CAF9911786.1"/>
    <property type="molecule type" value="Genomic_DNA"/>
</dbReference>
<keyword evidence="4" id="KW-1185">Reference proteome</keyword>
<evidence type="ECO:0000313" key="3">
    <source>
        <dbReference type="EMBL" id="CAF9911786.1"/>
    </source>
</evidence>
<evidence type="ECO:0000256" key="2">
    <source>
        <dbReference type="ARBA" id="ARBA00048655"/>
    </source>
</evidence>
<dbReference type="PANTHER" id="PTHR12149:SF8">
    <property type="entry name" value="PROTEIN-RIBULOSAMINE 3-KINASE"/>
    <property type="match status" value="1"/>
</dbReference>
<comment type="catalytic activity">
    <reaction evidence="2">
        <text>N(6)-D-ribulosyl-L-lysyl-[protein] + ATP = N(6)-(3-O-phospho-D-ribulosyl)-L-lysyl-[protein] + ADP + H(+)</text>
        <dbReference type="Rhea" id="RHEA:48432"/>
        <dbReference type="Rhea" id="RHEA-COMP:12103"/>
        <dbReference type="Rhea" id="RHEA-COMP:12104"/>
        <dbReference type="ChEBI" id="CHEBI:15378"/>
        <dbReference type="ChEBI" id="CHEBI:30616"/>
        <dbReference type="ChEBI" id="CHEBI:90418"/>
        <dbReference type="ChEBI" id="CHEBI:90420"/>
        <dbReference type="ChEBI" id="CHEBI:456216"/>
        <dbReference type="EC" id="2.7.1.172"/>
    </reaction>
    <physiologicalReaction direction="left-to-right" evidence="2">
        <dbReference type="Rhea" id="RHEA:48433"/>
    </physiologicalReaction>
</comment>
<dbReference type="InterPro" id="IPR011009">
    <property type="entry name" value="Kinase-like_dom_sf"/>
</dbReference>
<gene>
    <name evidence="3" type="ORF">HETSPECPRED_000444</name>
</gene>
<dbReference type="EC" id="2.7.1.172" evidence="1"/>